<keyword evidence="6" id="KW-0443">Lipid metabolism</keyword>
<dbReference type="InterPro" id="IPR033452">
    <property type="entry name" value="GH30_C"/>
</dbReference>
<dbReference type="InterPro" id="IPR017853">
    <property type="entry name" value="GH"/>
</dbReference>
<sequence>MSKIFKIVLCISAIITIIVITIVIVEDILSYNPAKRLHVKCNHRKFQYDSTVCVCNKNHCDILGPLPKTAVGKIQVYETSRDGDRFEFSRFIFQTNKPKKKNDIRISIYRDKKYQHIIGFGGAFSDSTGLNIKKLDNKLQVRLIKDYFGSDGIEYNVGRIPIGGTDFSPRPYTYADESGDETLSNFRLQTEDLEYKIPYIKMAQKFSSHKILFFGSAWGPPAWMKTNNDISHGGYLKGEPGGKYYKLFAKYIVKFLNEYENQKIPIWGITVVNEPVKGMIPEWKWNCLGLNSSQQRDFLKLDLGPELHRNGFKKEKLKLMIYDDCLLDMKPYVETVLNDKHAAEFVSGVAFHWYENRRKEANRKDIDDIYHKYHDIFMLNTEACELRKNDSERVHLGDWHAFNHYADDIIEDLNHYSSGWIDWNMALNIVGGPGWAENLVDAPIIINTTGNEYYKQPTFYAMGHFSKFLTPGSVRIHLEMDSDETEQFSIIKATVFQRPDNGIVLILLNQNKEKKSILITDPKRGKFIFEMKSESMATNTECQRKKFDQDSFVCVCNEKTCDTFDKLKKTSQGIVQVYESSRNDFRFRPSQINFTKSGMILSNDDHIQINVDRTKKYQKIIGFGGAFTDAAGLNIASLSKKLQSQLIEDYFGSNGIEYTLGRIPIGGSDFSSRPYTYDDFNDDDSLSKFSLQMEDYQFKIPYLKMAQKISPNKLHYYASPWSSPRWMKTNNDIRHGGLLKGHPGEKYYKLFAKYIVRFLQEYDKQNISLWGITIENEPGAGFDPNYKWNCLGFNSTLERDFLKLDLGPELHQNGYTKNKLAVMIYDDQMPQMKTFTETVMADAETAKYVSGVAFHWYNNDKADRNDLDKLNAKFPNIFLLATEACEEWKNSPKKVHLGSWHLMNRYANDIIKDLNHYSTGWTDWNLALDLNGGPNWVGNMVDAPIIINATANEYYKQPSFYAMGHFSKFLPPNSTRIHWEIESNLLNKIDVTTFSRPDGSLVMILLNQNPKTIPIQVYDRERGHFQFVMASESIATFLWY</sequence>
<evidence type="ECO:0000256" key="2">
    <source>
        <dbReference type="ARBA" id="ARBA00005382"/>
    </source>
</evidence>
<evidence type="ECO:0000313" key="11">
    <source>
        <dbReference type="Proteomes" id="UP000887458"/>
    </source>
</evidence>
<comment type="similarity">
    <text evidence="2 6">Belongs to the glycosyl hydrolase 30 family.</text>
</comment>
<keyword evidence="6" id="KW-0746">Sphingolipid metabolism</keyword>
<name>A0ABQ8JHS0_DERPT</name>
<dbReference type="Pfam" id="PF02055">
    <property type="entry name" value="Glyco_hydro_30"/>
    <property type="match status" value="2"/>
</dbReference>
<dbReference type="EMBL" id="NJHN03000037">
    <property type="protein sequence ID" value="KAH9421930.1"/>
    <property type="molecule type" value="Genomic_DNA"/>
</dbReference>
<evidence type="ECO:0000259" key="8">
    <source>
        <dbReference type="Pfam" id="PF02055"/>
    </source>
</evidence>
<dbReference type="PANTHER" id="PTHR11069:SF23">
    <property type="entry name" value="LYSOSOMAL ACID GLUCOSYLCERAMIDASE"/>
    <property type="match status" value="1"/>
</dbReference>
<keyword evidence="7" id="KW-0472">Membrane</keyword>
<feature type="domain" description="Glycosyl hydrolase family 30 beta sandwich" evidence="9">
    <location>
        <begin position="472"/>
        <end position="538"/>
    </location>
</feature>
<dbReference type="EC" id="3.2.1.45" evidence="3 6"/>
<keyword evidence="4" id="KW-0732">Signal</keyword>
<reference evidence="10 11" key="2">
    <citation type="journal article" date="2022" name="Mol. Biol. Evol.">
        <title>Comparative Genomics Reveals Insights into the Divergent Evolution of Astigmatic Mites and Household Pest Adaptations.</title>
        <authorList>
            <person name="Xiong Q."/>
            <person name="Wan A.T."/>
            <person name="Liu X."/>
            <person name="Fung C.S."/>
            <person name="Xiao X."/>
            <person name="Malainual N."/>
            <person name="Hou J."/>
            <person name="Wang L."/>
            <person name="Wang M."/>
            <person name="Yang K.Y."/>
            <person name="Cui Y."/>
            <person name="Leung E.L."/>
            <person name="Nong W."/>
            <person name="Shin S.K."/>
            <person name="Au S.W."/>
            <person name="Jeong K.Y."/>
            <person name="Chew F.T."/>
            <person name="Hui J.H."/>
            <person name="Leung T.F."/>
            <person name="Tungtrongchitr A."/>
            <person name="Zhong N."/>
            <person name="Liu Z."/>
            <person name="Tsui S.K."/>
        </authorList>
    </citation>
    <scope>NUCLEOTIDE SEQUENCE [LARGE SCALE GENOMIC DNA]</scope>
    <source>
        <strain evidence="10">Derp</strain>
    </source>
</reference>
<reference evidence="10 11" key="1">
    <citation type="journal article" date="2018" name="J. Allergy Clin. Immunol.">
        <title>High-quality assembly of Dermatophagoides pteronyssinus genome and transcriptome reveals a wide range of novel allergens.</title>
        <authorList>
            <person name="Liu X.Y."/>
            <person name="Yang K.Y."/>
            <person name="Wang M.Q."/>
            <person name="Kwok J.S."/>
            <person name="Zeng X."/>
            <person name="Yang Z."/>
            <person name="Xiao X.J."/>
            <person name="Lau C.P."/>
            <person name="Li Y."/>
            <person name="Huang Z.M."/>
            <person name="Ba J.G."/>
            <person name="Yim A.K."/>
            <person name="Ouyang C.Y."/>
            <person name="Ngai S.M."/>
            <person name="Chan T.F."/>
            <person name="Leung E.L."/>
            <person name="Liu L."/>
            <person name="Liu Z.G."/>
            <person name="Tsui S.K."/>
        </authorList>
    </citation>
    <scope>NUCLEOTIDE SEQUENCE [LARGE SCALE GENOMIC DNA]</scope>
    <source>
        <strain evidence="10">Derp</strain>
    </source>
</reference>
<feature type="domain" description="Glycosyl hydrolase family 30 TIM-barrel" evidence="8">
    <location>
        <begin position="117"/>
        <end position="469"/>
    </location>
</feature>
<keyword evidence="7" id="KW-0812">Transmembrane</keyword>
<dbReference type="InterPro" id="IPR001139">
    <property type="entry name" value="Glyco_hydro_30"/>
</dbReference>
<accession>A0ABQ8JHS0</accession>
<gene>
    <name evidence="10" type="ORF">DERP_002220</name>
</gene>
<evidence type="ECO:0000256" key="6">
    <source>
        <dbReference type="RuleBase" id="RU361188"/>
    </source>
</evidence>
<dbReference type="Pfam" id="PF17189">
    <property type="entry name" value="Glyco_hydro_30C"/>
    <property type="match status" value="2"/>
</dbReference>
<organism evidence="10 11">
    <name type="scientific">Dermatophagoides pteronyssinus</name>
    <name type="common">European house dust mite</name>
    <dbReference type="NCBI Taxonomy" id="6956"/>
    <lineage>
        <taxon>Eukaryota</taxon>
        <taxon>Metazoa</taxon>
        <taxon>Ecdysozoa</taxon>
        <taxon>Arthropoda</taxon>
        <taxon>Chelicerata</taxon>
        <taxon>Arachnida</taxon>
        <taxon>Acari</taxon>
        <taxon>Acariformes</taxon>
        <taxon>Sarcoptiformes</taxon>
        <taxon>Astigmata</taxon>
        <taxon>Psoroptidia</taxon>
        <taxon>Analgoidea</taxon>
        <taxon>Pyroglyphidae</taxon>
        <taxon>Dermatophagoidinae</taxon>
        <taxon>Dermatophagoides</taxon>
    </lineage>
</organism>
<evidence type="ECO:0000256" key="5">
    <source>
        <dbReference type="ARBA" id="ARBA00022801"/>
    </source>
</evidence>
<evidence type="ECO:0000259" key="9">
    <source>
        <dbReference type="Pfam" id="PF17189"/>
    </source>
</evidence>
<feature type="domain" description="Glycosyl hydrolase family 30 TIM-barrel" evidence="8">
    <location>
        <begin position="620"/>
        <end position="970"/>
    </location>
</feature>
<dbReference type="Proteomes" id="UP000887458">
    <property type="component" value="Unassembled WGS sequence"/>
</dbReference>
<evidence type="ECO:0000256" key="7">
    <source>
        <dbReference type="SAM" id="Phobius"/>
    </source>
</evidence>
<dbReference type="Gene3D" id="3.20.20.80">
    <property type="entry name" value="Glycosidases"/>
    <property type="match status" value="2"/>
</dbReference>
<feature type="transmembrane region" description="Helical" evidence="7">
    <location>
        <begin position="7"/>
        <end position="25"/>
    </location>
</feature>
<evidence type="ECO:0000256" key="3">
    <source>
        <dbReference type="ARBA" id="ARBA00012658"/>
    </source>
</evidence>
<keyword evidence="7" id="KW-1133">Transmembrane helix</keyword>
<comment type="caution">
    <text evidence="10">The sequence shown here is derived from an EMBL/GenBank/DDBJ whole genome shotgun (WGS) entry which is preliminary data.</text>
</comment>
<keyword evidence="6" id="KW-0326">Glycosidase</keyword>
<comment type="catalytic activity">
    <reaction evidence="1">
        <text>a beta-D-glucosyl-(1&lt;-&gt;1')-N-acylsphing-4-enine + H2O = an N-acylsphing-4-enine + D-glucose</text>
        <dbReference type="Rhea" id="RHEA:13269"/>
        <dbReference type="ChEBI" id="CHEBI:4167"/>
        <dbReference type="ChEBI" id="CHEBI:15377"/>
        <dbReference type="ChEBI" id="CHEBI:22801"/>
        <dbReference type="ChEBI" id="CHEBI:52639"/>
        <dbReference type="EC" id="3.2.1.45"/>
    </reaction>
    <physiologicalReaction direction="left-to-right" evidence="1">
        <dbReference type="Rhea" id="RHEA:13270"/>
    </physiologicalReaction>
</comment>
<evidence type="ECO:0000256" key="4">
    <source>
        <dbReference type="ARBA" id="ARBA00022729"/>
    </source>
</evidence>
<dbReference type="SUPFAM" id="SSF51011">
    <property type="entry name" value="Glycosyl hydrolase domain"/>
    <property type="match status" value="3"/>
</dbReference>
<protein>
    <recommendedName>
        <fullName evidence="3 6">Glucosylceramidase</fullName>
        <ecNumber evidence="3 6">3.2.1.45</ecNumber>
    </recommendedName>
</protein>
<dbReference type="PRINTS" id="PR00843">
    <property type="entry name" value="GLHYDRLASE30"/>
</dbReference>
<dbReference type="InterPro" id="IPR033453">
    <property type="entry name" value="Glyco_hydro_30_TIM-barrel"/>
</dbReference>
<proteinExistence type="inferred from homology"/>
<keyword evidence="11" id="KW-1185">Reference proteome</keyword>
<keyword evidence="5 6" id="KW-0378">Hydrolase</keyword>
<feature type="domain" description="Glycosyl hydrolase family 30 beta sandwich" evidence="9">
    <location>
        <begin position="973"/>
        <end position="1037"/>
    </location>
</feature>
<evidence type="ECO:0000256" key="1">
    <source>
        <dbReference type="ARBA" id="ARBA00001013"/>
    </source>
</evidence>
<dbReference type="SUPFAM" id="SSF51445">
    <property type="entry name" value="(Trans)glycosidases"/>
    <property type="match status" value="2"/>
</dbReference>
<evidence type="ECO:0000313" key="10">
    <source>
        <dbReference type="EMBL" id="KAH9421930.1"/>
    </source>
</evidence>
<dbReference type="PANTHER" id="PTHR11069">
    <property type="entry name" value="GLUCOSYLCERAMIDASE"/>
    <property type="match status" value="1"/>
</dbReference>